<keyword evidence="2" id="KW-1185">Reference proteome</keyword>
<dbReference type="EMBL" id="CP128355">
    <property type="protein sequence ID" value="XAF71545.1"/>
    <property type="molecule type" value="Genomic_DNA"/>
</dbReference>
<evidence type="ECO:0000313" key="2">
    <source>
        <dbReference type="Proteomes" id="UP001436297"/>
    </source>
</evidence>
<evidence type="ECO:0008006" key="3">
    <source>
        <dbReference type="Google" id="ProtNLM"/>
    </source>
</evidence>
<evidence type="ECO:0000313" key="1">
    <source>
        <dbReference type="EMBL" id="XAF71545.1"/>
    </source>
</evidence>
<name>A0ABZ3EGP9_9STAP</name>
<gene>
    <name evidence="1" type="ORF">QQM35_02915</name>
</gene>
<reference evidence="1 2" key="1">
    <citation type="journal article" date="2024" name="Pathogens">
        <title>Staphylococcus hsinchuensis sp. nov., Isolated from Soymilk.</title>
        <authorList>
            <person name="Wang Y.T."/>
            <person name="Lin Y.C."/>
            <person name="Hsieh Y.H."/>
            <person name="Lin Y.T."/>
            <person name="Hamada M."/>
            <person name="Chen C.C."/>
            <person name="Liou J.S."/>
            <person name="Lee A.Y."/>
            <person name="Zhang W.L."/>
            <person name="Chen Y.T."/>
            <person name="Huang C.H."/>
        </authorList>
    </citation>
    <scope>NUCLEOTIDE SEQUENCE [LARGE SCALE GENOMIC DNA]</scope>
    <source>
        <strain evidence="1 2">H164</strain>
    </source>
</reference>
<proteinExistence type="predicted"/>
<dbReference type="Gene3D" id="2.40.320.10">
    <property type="entry name" value="Hypothetical Protein Pfu-838710-001"/>
    <property type="match status" value="1"/>
</dbReference>
<organism evidence="1 2">
    <name type="scientific">Staphylococcus hsinchuensis</name>
    <dbReference type="NCBI Taxonomy" id="3051183"/>
    <lineage>
        <taxon>Bacteria</taxon>
        <taxon>Bacillati</taxon>
        <taxon>Bacillota</taxon>
        <taxon>Bacilli</taxon>
        <taxon>Bacillales</taxon>
        <taxon>Staphylococcaceae</taxon>
        <taxon>Staphylococcus</taxon>
    </lineage>
</organism>
<dbReference type="Proteomes" id="UP001436297">
    <property type="component" value="Chromosome"/>
</dbReference>
<protein>
    <recommendedName>
        <fullName evidence="3">CYTH domain-containing protein</fullName>
    </recommendedName>
</protein>
<sequence>MAVATTCAFLLPIGKAHAAADQYEVKVFADADKVVKDNRHIDHDILEKLGSEDKDEDFNVQYIDDQNESNHQNGVTYRVRKSENDDTHKYQYKKRYPIENGNVDAAINQAKADGFDGDEFEVEYGENKQTLSVTKESEEDLNLDGTELPNASDSLKSLKSFASSPYDALLNKINDPKAVGPVHFERHKGKIDDNNVKIENWEIGNKNVVELSAKVNTESEAKAVQQSIVNKLDNLDIHETQDQLKTDLIFSIY</sequence>
<accession>A0ABZ3EGP9</accession>